<dbReference type="Pfam" id="PF00534">
    <property type="entry name" value="Glycos_transf_1"/>
    <property type="match status" value="1"/>
</dbReference>
<accession>A0A1F8GZD3</accession>
<dbReference type="AlphaFoldDB" id="A0A1F8GZD3"/>
<sequence>MQISILLPRLRLYGGIRRMLEIANRMSDAGHDVTIYHSDGSACDWMDVRAKILPASAITKREHEHLLYIFPEHRAIAHGATARRLYHYNLNLYNKRLLLIPSWISFFLRGIFAVHRAYYIRRAVLDARATILVNCTDSEKWLKEHFGITAVSILGAVNSKIFYPVVSRKNSGTTILHLGSPKYWKGNDIVKAAVALVRHSVPDVISESFYDKGISQDQMAAVYGRADVFADAQLYAGWNNPIAEAMACKIPVVCYDSGPNRDIAIHEQTALLVPPKRPDLMAKAIERIINDKVLRDRLVENAYRAIQPFTWERTTNDLLAVLTHANH</sequence>
<dbReference type="SUPFAM" id="SSF53756">
    <property type="entry name" value="UDP-Glycosyltransferase/glycogen phosphorylase"/>
    <property type="match status" value="1"/>
</dbReference>
<name>A0A1F8GZD3_9BACT</name>
<evidence type="ECO:0000313" key="4">
    <source>
        <dbReference type="Proteomes" id="UP000179047"/>
    </source>
</evidence>
<dbReference type="InterPro" id="IPR001296">
    <property type="entry name" value="Glyco_trans_1"/>
</dbReference>
<dbReference type="GO" id="GO:0016757">
    <property type="term" value="F:glycosyltransferase activity"/>
    <property type="evidence" value="ECO:0007669"/>
    <property type="project" value="InterPro"/>
</dbReference>
<dbReference type="Gene3D" id="3.40.50.2000">
    <property type="entry name" value="Glycogen Phosphorylase B"/>
    <property type="match status" value="1"/>
</dbReference>
<protein>
    <recommendedName>
        <fullName evidence="2">Glycosyl transferase family 1 domain-containing protein</fullName>
    </recommendedName>
</protein>
<evidence type="ECO:0000256" key="1">
    <source>
        <dbReference type="ARBA" id="ARBA00022679"/>
    </source>
</evidence>
<dbReference type="CDD" id="cd03801">
    <property type="entry name" value="GT4_PimA-like"/>
    <property type="match status" value="1"/>
</dbReference>
<dbReference type="PANTHER" id="PTHR46401:SF2">
    <property type="entry name" value="GLYCOSYLTRANSFERASE WBBK-RELATED"/>
    <property type="match status" value="1"/>
</dbReference>
<evidence type="ECO:0000313" key="3">
    <source>
        <dbReference type="EMBL" id="OGN29986.1"/>
    </source>
</evidence>
<comment type="caution">
    <text evidence="3">The sequence shown here is derived from an EMBL/GenBank/DDBJ whole genome shotgun (WGS) entry which is preliminary data.</text>
</comment>
<reference evidence="3 4" key="1">
    <citation type="journal article" date="2016" name="Nat. Commun.">
        <title>Thousands of microbial genomes shed light on interconnected biogeochemical processes in an aquifer system.</title>
        <authorList>
            <person name="Anantharaman K."/>
            <person name="Brown C.T."/>
            <person name="Hug L.A."/>
            <person name="Sharon I."/>
            <person name="Castelle C.J."/>
            <person name="Probst A.J."/>
            <person name="Thomas B.C."/>
            <person name="Singh A."/>
            <person name="Wilkins M.J."/>
            <person name="Karaoz U."/>
            <person name="Brodie E.L."/>
            <person name="Williams K.H."/>
            <person name="Hubbard S.S."/>
            <person name="Banfield J.F."/>
        </authorList>
    </citation>
    <scope>NUCLEOTIDE SEQUENCE [LARGE SCALE GENOMIC DNA]</scope>
</reference>
<dbReference type="EMBL" id="MGKP01000001">
    <property type="protein sequence ID" value="OGN29986.1"/>
    <property type="molecule type" value="Genomic_DNA"/>
</dbReference>
<organism evidence="3 4">
    <name type="scientific">Candidatus Yanofskybacteria bacterium RIFCSPLOWO2_01_FULL_49_25</name>
    <dbReference type="NCBI Taxonomy" id="1802701"/>
    <lineage>
        <taxon>Bacteria</taxon>
        <taxon>Candidatus Yanofskyibacteriota</taxon>
    </lineage>
</organism>
<proteinExistence type="predicted"/>
<gene>
    <name evidence="3" type="ORF">A3A33_01535</name>
</gene>
<keyword evidence="1" id="KW-0808">Transferase</keyword>
<dbReference type="Proteomes" id="UP000179047">
    <property type="component" value="Unassembled WGS sequence"/>
</dbReference>
<dbReference type="Gene3D" id="3.40.50.11090">
    <property type="match status" value="1"/>
</dbReference>
<dbReference type="STRING" id="1802701.A3A33_01535"/>
<evidence type="ECO:0000259" key="2">
    <source>
        <dbReference type="Pfam" id="PF00534"/>
    </source>
</evidence>
<dbReference type="GO" id="GO:0009103">
    <property type="term" value="P:lipopolysaccharide biosynthetic process"/>
    <property type="evidence" value="ECO:0007669"/>
    <property type="project" value="TreeGrafter"/>
</dbReference>
<dbReference type="PANTHER" id="PTHR46401">
    <property type="entry name" value="GLYCOSYLTRANSFERASE WBBK-RELATED"/>
    <property type="match status" value="1"/>
</dbReference>
<feature type="domain" description="Glycosyl transferase family 1" evidence="2">
    <location>
        <begin position="213"/>
        <end position="304"/>
    </location>
</feature>